<name>E4WS65_OIKDI</name>
<dbReference type="InParanoid" id="E4WS65"/>
<organism evidence="2">
    <name type="scientific">Oikopleura dioica</name>
    <name type="common">Tunicate</name>
    <dbReference type="NCBI Taxonomy" id="34765"/>
    <lineage>
        <taxon>Eukaryota</taxon>
        <taxon>Metazoa</taxon>
        <taxon>Chordata</taxon>
        <taxon>Tunicata</taxon>
        <taxon>Appendicularia</taxon>
        <taxon>Copelata</taxon>
        <taxon>Oikopleuridae</taxon>
        <taxon>Oikopleura</taxon>
    </lineage>
</organism>
<reference evidence="2" key="1">
    <citation type="journal article" date="2010" name="Science">
        <title>Plasticity of animal genome architecture unmasked by rapid evolution of a pelagic tunicate.</title>
        <authorList>
            <person name="Denoeud F."/>
            <person name="Henriet S."/>
            <person name="Mungpakdee S."/>
            <person name="Aury J.M."/>
            <person name="Da Silva C."/>
            <person name="Brinkmann H."/>
            <person name="Mikhaleva J."/>
            <person name="Olsen L.C."/>
            <person name="Jubin C."/>
            <person name="Canestro C."/>
            <person name="Bouquet J.M."/>
            <person name="Danks G."/>
            <person name="Poulain J."/>
            <person name="Campsteijn C."/>
            <person name="Adamski M."/>
            <person name="Cross I."/>
            <person name="Yadetie F."/>
            <person name="Muffato M."/>
            <person name="Louis A."/>
            <person name="Butcher S."/>
            <person name="Tsagkogeorga G."/>
            <person name="Konrad A."/>
            <person name="Singh S."/>
            <person name="Jensen M.F."/>
            <person name="Cong E.H."/>
            <person name="Eikeseth-Otteraa H."/>
            <person name="Noel B."/>
            <person name="Anthouard V."/>
            <person name="Porcel B.M."/>
            <person name="Kachouri-Lafond R."/>
            <person name="Nishino A."/>
            <person name="Ugolini M."/>
            <person name="Chourrout P."/>
            <person name="Nishida H."/>
            <person name="Aasland R."/>
            <person name="Huzurbazar S."/>
            <person name="Westhof E."/>
            <person name="Delsuc F."/>
            <person name="Lehrach H."/>
            <person name="Reinhardt R."/>
            <person name="Weissenbach J."/>
            <person name="Roy S.W."/>
            <person name="Artiguenave F."/>
            <person name="Postlethwait J.H."/>
            <person name="Manak J.R."/>
            <person name="Thompson E.M."/>
            <person name="Jaillon O."/>
            <person name="Du Pasquier L."/>
            <person name="Boudinot P."/>
            <person name="Liberles D.A."/>
            <person name="Volff J.N."/>
            <person name="Philippe H."/>
            <person name="Lenhard B."/>
            <person name="Roest Crollius H."/>
            <person name="Wincker P."/>
            <person name="Chourrout D."/>
        </authorList>
    </citation>
    <scope>NUCLEOTIDE SEQUENCE [LARGE SCALE GENOMIC DNA]</scope>
</reference>
<keyword evidence="3" id="KW-1185">Reference proteome</keyword>
<evidence type="ECO:0000313" key="3">
    <source>
        <dbReference type="Proteomes" id="UP000001307"/>
    </source>
</evidence>
<protein>
    <submittedName>
        <fullName evidence="2">Uncharacterized protein</fullName>
    </submittedName>
</protein>
<proteinExistence type="predicted"/>
<evidence type="ECO:0000256" key="1">
    <source>
        <dbReference type="SAM" id="MobiDB-lite"/>
    </source>
</evidence>
<feature type="compositionally biased region" description="Basic and acidic residues" evidence="1">
    <location>
        <begin position="138"/>
        <end position="160"/>
    </location>
</feature>
<feature type="region of interest" description="Disordered" evidence="1">
    <location>
        <begin position="137"/>
        <end position="160"/>
    </location>
</feature>
<accession>E4WS65</accession>
<dbReference type="AlphaFoldDB" id="E4WS65"/>
<dbReference type="Proteomes" id="UP000001307">
    <property type="component" value="Unassembled WGS sequence"/>
</dbReference>
<gene>
    <name evidence="2" type="ORF">GSOID_T00000599001</name>
</gene>
<dbReference type="EMBL" id="FN653015">
    <property type="protein sequence ID" value="CBY20598.1"/>
    <property type="molecule type" value="Genomic_DNA"/>
</dbReference>
<sequence length="211" mass="25137">MEIDLESESFFGELKDWGGKLVDQIQIMETRFQFFAEDFSIIKNFKKMQLNEHWTEMFEYEEDAVEFQITNSMFEEKLTIRCVDYSQVELWIKSFTVPKEINPKKIRIYVGRFKIIITGDLNEEPFWLSNQQAEFVENDEHQPASEKTKQSRDELDDPNKDFTMEIEDSCPFSEFTQPTQYSFDLDGTKESFNESPDFCSTQKQSQQLFFT</sequence>
<evidence type="ECO:0000313" key="2">
    <source>
        <dbReference type="EMBL" id="CBY20598.1"/>
    </source>
</evidence>